<organism evidence="2 3">
    <name type="scientific">Sandaracinus amylolyticus</name>
    <dbReference type="NCBI Taxonomy" id="927083"/>
    <lineage>
        <taxon>Bacteria</taxon>
        <taxon>Pseudomonadati</taxon>
        <taxon>Myxococcota</taxon>
        <taxon>Polyangia</taxon>
        <taxon>Polyangiales</taxon>
        <taxon>Sandaracinaceae</taxon>
        <taxon>Sandaracinus</taxon>
    </lineage>
</organism>
<evidence type="ECO:0000313" key="3">
    <source>
        <dbReference type="Proteomes" id="UP000034883"/>
    </source>
</evidence>
<dbReference type="AlphaFoldDB" id="A0A0F6YGC5"/>
<proteinExistence type="predicted"/>
<sequence>MMDERTRRSVVMGAVMVAIAAIAIAVATSGSDDGAPRETRSTATPEVEARSSSSASSAALPRPAAVVTSHAPVLDAGRPDAGTEVAAIAEPAAPPAAAPASPREPAPPPRELVRFARPMTLEDDLEHASRLYDYIVLRRADLRRRIEEREREGDESGLAVMRRELEGLDAAEPDARARVDRVAAQVREARASEGEGEQAP</sequence>
<name>A0A0F6YGC5_9BACT</name>
<feature type="compositionally biased region" description="Low complexity" evidence="1">
    <location>
        <begin position="50"/>
        <end position="65"/>
    </location>
</feature>
<dbReference type="EMBL" id="CP011125">
    <property type="protein sequence ID" value="AKF03778.1"/>
    <property type="molecule type" value="Genomic_DNA"/>
</dbReference>
<feature type="region of interest" description="Disordered" evidence="1">
    <location>
        <begin position="28"/>
        <end position="82"/>
    </location>
</feature>
<dbReference type="STRING" id="927083.DB32_000927"/>
<gene>
    <name evidence="2" type="ORF">DB32_000927</name>
</gene>
<evidence type="ECO:0000313" key="2">
    <source>
        <dbReference type="EMBL" id="AKF03778.1"/>
    </source>
</evidence>
<dbReference type="KEGG" id="samy:DB32_000927"/>
<keyword evidence="3" id="KW-1185">Reference proteome</keyword>
<reference evidence="2 3" key="1">
    <citation type="submission" date="2015-03" db="EMBL/GenBank/DDBJ databases">
        <title>Genome assembly of Sandaracinus amylolyticus DSM 53668.</title>
        <authorList>
            <person name="Sharma G."/>
            <person name="Subramanian S."/>
        </authorList>
    </citation>
    <scope>NUCLEOTIDE SEQUENCE [LARGE SCALE GENOMIC DNA]</scope>
    <source>
        <strain evidence="2 3">DSM 53668</strain>
    </source>
</reference>
<dbReference type="Proteomes" id="UP000034883">
    <property type="component" value="Chromosome"/>
</dbReference>
<evidence type="ECO:0000256" key="1">
    <source>
        <dbReference type="SAM" id="MobiDB-lite"/>
    </source>
</evidence>
<accession>A0A0F6YGC5</accession>
<protein>
    <submittedName>
        <fullName evidence="2">Uncharacterized protein</fullName>
    </submittedName>
</protein>